<dbReference type="GO" id="GO:0008320">
    <property type="term" value="F:protein transmembrane transporter activity"/>
    <property type="evidence" value="ECO:0007669"/>
    <property type="project" value="TreeGrafter"/>
</dbReference>
<organism evidence="8 9">
    <name type="scientific">Cupriavidus pauculus</name>
    <dbReference type="NCBI Taxonomy" id="82633"/>
    <lineage>
        <taxon>Bacteria</taxon>
        <taxon>Pseudomonadati</taxon>
        <taxon>Pseudomonadota</taxon>
        <taxon>Betaproteobacteria</taxon>
        <taxon>Burkholderiales</taxon>
        <taxon>Burkholderiaceae</taxon>
        <taxon>Cupriavidus</taxon>
    </lineage>
</organism>
<gene>
    <name evidence="8" type="ORF">CYJ10_10940</name>
</gene>
<feature type="domain" description="Polypeptide-transport-associated ShlB-type" evidence="7">
    <location>
        <begin position="70"/>
        <end position="144"/>
    </location>
</feature>
<dbReference type="Proteomes" id="UP000234341">
    <property type="component" value="Unassembled WGS sequence"/>
</dbReference>
<evidence type="ECO:0000256" key="5">
    <source>
        <dbReference type="SAM" id="SignalP"/>
    </source>
</evidence>
<dbReference type="GO" id="GO:0098046">
    <property type="term" value="C:type V protein secretion system complex"/>
    <property type="evidence" value="ECO:0007669"/>
    <property type="project" value="TreeGrafter"/>
</dbReference>
<dbReference type="Gene3D" id="3.10.20.310">
    <property type="entry name" value="membrane protein fhac"/>
    <property type="match status" value="1"/>
</dbReference>
<dbReference type="EMBL" id="PJRP01000003">
    <property type="protein sequence ID" value="PLQ00921.1"/>
    <property type="molecule type" value="Genomic_DNA"/>
</dbReference>
<keyword evidence="5" id="KW-0732">Signal</keyword>
<keyword evidence="1" id="KW-0472">Membrane</keyword>
<dbReference type="InterPro" id="IPR005565">
    <property type="entry name" value="Hemolysn_activator_HlyB_C"/>
</dbReference>
<keyword evidence="3" id="KW-0998">Cell outer membrane</keyword>
<keyword evidence="2" id="KW-0812">Transmembrane</keyword>
<dbReference type="GO" id="GO:0046819">
    <property type="term" value="P:protein secretion by the type V secretion system"/>
    <property type="evidence" value="ECO:0007669"/>
    <property type="project" value="TreeGrafter"/>
</dbReference>
<feature type="signal peptide" evidence="5">
    <location>
        <begin position="1"/>
        <end position="24"/>
    </location>
</feature>
<reference evidence="8 9" key="1">
    <citation type="submission" date="2017-12" db="EMBL/GenBank/DDBJ databases">
        <title>Genome sequence of the active heterotrophic nitrifier-denitrifier, Cupriavidus pauculus UM1.</title>
        <authorList>
            <person name="Putonti C."/>
            <person name="Castignetti D."/>
        </authorList>
    </citation>
    <scope>NUCLEOTIDE SEQUENCE [LARGE SCALE GENOMIC DNA]</scope>
    <source>
        <strain evidence="8 9">UM1</strain>
    </source>
</reference>
<evidence type="ECO:0000259" key="6">
    <source>
        <dbReference type="Pfam" id="PF03865"/>
    </source>
</evidence>
<dbReference type="Pfam" id="PF08479">
    <property type="entry name" value="POTRA_2"/>
    <property type="match status" value="1"/>
</dbReference>
<dbReference type="AlphaFoldDB" id="A0A2N5CFC9"/>
<dbReference type="STRING" id="82633.GCA_000974605_01491"/>
<evidence type="ECO:0000256" key="1">
    <source>
        <dbReference type="ARBA" id="ARBA00022452"/>
    </source>
</evidence>
<evidence type="ECO:0000313" key="9">
    <source>
        <dbReference type="Proteomes" id="UP000234341"/>
    </source>
</evidence>
<evidence type="ECO:0000256" key="2">
    <source>
        <dbReference type="ARBA" id="ARBA00022692"/>
    </source>
</evidence>
<name>A0A2N5CFC9_9BURK</name>
<dbReference type="InterPro" id="IPR013686">
    <property type="entry name" value="Polypept-transport_assoc_ShlB"/>
</dbReference>
<dbReference type="Gene3D" id="2.40.160.50">
    <property type="entry name" value="membrane protein fhac: a member of the omp85/tpsb transporter family"/>
    <property type="match status" value="1"/>
</dbReference>
<keyword evidence="1" id="KW-1134">Transmembrane beta strand</keyword>
<feature type="chain" id="PRO_5014710680" evidence="5">
    <location>
        <begin position="25"/>
        <end position="558"/>
    </location>
</feature>
<protein>
    <submittedName>
        <fullName evidence="8">ShlB/FhaC/HecB family hemolysin secretion/activation protein</fullName>
    </submittedName>
</protein>
<evidence type="ECO:0000313" key="8">
    <source>
        <dbReference type="EMBL" id="PLQ00921.1"/>
    </source>
</evidence>
<feature type="region of interest" description="Disordered" evidence="4">
    <location>
        <begin position="23"/>
        <end position="48"/>
    </location>
</feature>
<evidence type="ECO:0000256" key="4">
    <source>
        <dbReference type="SAM" id="MobiDB-lite"/>
    </source>
</evidence>
<dbReference type="InterPro" id="IPR051544">
    <property type="entry name" value="TPS_OM_transporter"/>
</dbReference>
<dbReference type="Pfam" id="PF03865">
    <property type="entry name" value="ShlB"/>
    <property type="match status" value="1"/>
</dbReference>
<accession>A0A2N5CFC9</accession>
<feature type="domain" description="Haemolysin activator HlyB C-terminal" evidence="6">
    <location>
        <begin position="360"/>
        <end position="519"/>
    </location>
</feature>
<dbReference type="PANTHER" id="PTHR34597">
    <property type="entry name" value="SLR1661 PROTEIN"/>
    <property type="match status" value="1"/>
</dbReference>
<sequence length="558" mass="60739">MRPRHRVAALMLSVGVIHSSLSHAERGPVQGDPTQTLPSIAPSKPAQSNVTVQVERPDSALQNLLASRLTPRHFQIEGAKTLPFAQIAARFSPLANREITIAELLQAAESVTQMYKDAGYPLSFAFVPAQAFENGNVLVTVVEGYVANITVKGKPGPAEARLRKIADQLKKDRPLRQESFEHYVNVLAQQPGMQVNATVQPPTTTDGACDMVLEVKRKPFTFGTGVEWMSPGVRAIATATTNSLTPLGEQLSFSTLFPKGRDNEEYYAATYAQPLGTEGMLAKVTASHYRGVPENSTLAPIGFDPRYVNDAKRLGGTLSYPVILNNRHALTLTGGFYANNQFERYTQAVQPGAGRQVELSTSVRVASAEVSYLQRGTGVTRSATLGVYKGFDALGADRQNNLNDLSFWRTRLLVSQASDLPMGFGMALSAAGQYSGNRLASSEQISFGGRFFGLGYPAGEVAGDKGWGASAELNRLFAVDFTYLKTLQPFLAADMARVYANSISLSHRTLQSLAIGLRFSDRRYYTMDVSLAQPVGDKPTNASHRSPRINLLWSYQFD</sequence>
<evidence type="ECO:0000259" key="7">
    <source>
        <dbReference type="Pfam" id="PF08479"/>
    </source>
</evidence>
<dbReference type="OrthoDB" id="5753546at2"/>
<proteinExistence type="predicted"/>
<comment type="caution">
    <text evidence="8">The sequence shown here is derived from an EMBL/GenBank/DDBJ whole genome shotgun (WGS) entry which is preliminary data.</text>
</comment>
<dbReference type="RefSeq" id="WP_101681482.1">
    <property type="nucleotide sequence ID" value="NZ_PJRP01000003.1"/>
</dbReference>
<dbReference type="PANTHER" id="PTHR34597:SF6">
    <property type="entry name" value="BLR6126 PROTEIN"/>
    <property type="match status" value="1"/>
</dbReference>
<evidence type="ECO:0000256" key="3">
    <source>
        <dbReference type="ARBA" id="ARBA00023237"/>
    </source>
</evidence>